<dbReference type="SUPFAM" id="SSF103473">
    <property type="entry name" value="MFS general substrate transporter"/>
    <property type="match status" value="1"/>
</dbReference>
<feature type="transmembrane region" description="Helical" evidence="7">
    <location>
        <begin position="387"/>
        <end position="409"/>
    </location>
</feature>
<keyword evidence="4 7" id="KW-1133">Transmembrane helix</keyword>
<feature type="transmembrane region" description="Helical" evidence="7">
    <location>
        <begin position="71"/>
        <end position="96"/>
    </location>
</feature>
<feature type="transmembrane region" description="Helical" evidence="7">
    <location>
        <begin position="128"/>
        <end position="150"/>
    </location>
</feature>
<evidence type="ECO:0000256" key="3">
    <source>
        <dbReference type="ARBA" id="ARBA00022692"/>
    </source>
</evidence>
<dbReference type="Proteomes" id="UP000603708">
    <property type="component" value="Unassembled WGS sequence"/>
</dbReference>
<evidence type="ECO:0000256" key="1">
    <source>
        <dbReference type="ARBA" id="ARBA00004651"/>
    </source>
</evidence>
<dbReference type="EMBL" id="BNCD01000002">
    <property type="protein sequence ID" value="GHH72525.1"/>
    <property type="molecule type" value="Genomic_DNA"/>
</dbReference>
<name>A0A919FVW6_9ACTN</name>
<dbReference type="RefSeq" id="WP_189929603.1">
    <property type="nucleotide sequence ID" value="NZ_BNCD01000002.1"/>
</dbReference>
<dbReference type="GO" id="GO:0005886">
    <property type="term" value="C:plasma membrane"/>
    <property type="evidence" value="ECO:0007669"/>
    <property type="project" value="UniProtKB-SubCell"/>
</dbReference>
<organism evidence="9 10">
    <name type="scientific">Streptomyces sulfonofaciens</name>
    <dbReference type="NCBI Taxonomy" id="68272"/>
    <lineage>
        <taxon>Bacteria</taxon>
        <taxon>Bacillati</taxon>
        <taxon>Actinomycetota</taxon>
        <taxon>Actinomycetes</taxon>
        <taxon>Kitasatosporales</taxon>
        <taxon>Streptomycetaceae</taxon>
        <taxon>Streptomyces</taxon>
    </lineage>
</organism>
<keyword evidence="2" id="KW-0813">Transport</keyword>
<dbReference type="Gene3D" id="1.20.1250.20">
    <property type="entry name" value="MFS general substrate transporter like domains"/>
    <property type="match status" value="2"/>
</dbReference>
<keyword evidence="3 7" id="KW-0812">Transmembrane</keyword>
<dbReference type="PANTHER" id="PTHR43791">
    <property type="entry name" value="PERMEASE-RELATED"/>
    <property type="match status" value="1"/>
</dbReference>
<dbReference type="AlphaFoldDB" id="A0A919FVW6"/>
<feature type="region of interest" description="Disordered" evidence="6">
    <location>
        <begin position="1"/>
        <end position="24"/>
    </location>
</feature>
<feature type="transmembrane region" description="Helical" evidence="7">
    <location>
        <begin position="429"/>
        <end position="449"/>
    </location>
</feature>
<feature type="transmembrane region" description="Helical" evidence="7">
    <location>
        <begin position="33"/>
        <end position="51"/>
    </location>
</feature>
<dbReference type="GO" id="GO:0022857">
    <property type="term" value="F:transmembrane transporter activity"/>
    <property type="evidence" value="ECO:0007669"/>
    <property type="project" value="InterPro"/>
</dbReference>
<evidence type="ECO:0000256" key="7">
    <source>
        <dbReference type="SAM" id="Phobius"/>
    </source>
</evidence>
<accession>A0A919FVW6</accession>
<evidence type="ECO:0000313" key="10">
    <source>
        <dbReference type="Proteomes" id="UP000603708"/>
    </source>
</evidence>
<reference evidence="9" key="2">
    <citation type="submission" date="2020-09" db="EMBL/GenBank/DDBJ databases">
        <authorList>
            <person name="Sun Q."/>
            <person name="Ohkuma M."/>
        </authorList>
    </citation>
    <scope>NUCLEOTIDE SEQUENCE</scope>
    <source>
        <strain evidence="9">JCM 5069</strain>
    </source>
</reference>
<dbReference type="InterPro" id="IPR036259">
    <property type="entry name" value="MFS_trans_sf"/>
</dbReference>
<evidence type="ECO:0000256" key="4">
    <source>
        <dbReference type="ARBA" id="ARBA00022989"/>
    </source>
</evidence>
<evidence type="ECO:0000256" key="2">
    <source>
        <dbReference type="ARBA" id="ARBA00022448"/>
    </source>
</evidence>
<feature type="transmembrane region" description="Helical" evidence="7">
    <location>
        <begin position="196"/>
        <end position="218"/>
    </location>
</feature>
<evidence type="ECO:0000256" key="5">
    <source>
        <dbReference type="ARBA" id="ARBA00023136"/>
    </source>
</evidence>
<dbReference type="CDD" id="cd17319">
    <property type="entry name" value="MFS_ExuT_GudP_like"/>
    <property type="match status" value="1"/>
</dbReference>
<feature type="transmembrane region" description="Helical" evidence="7">
    <location>
        <begin position="338"/>
        <end position="355"/>
    </location>
</feature>
<evidence type="ECO:0000313" key="9">
    <source>
        <dbReference type="EMBL" id="GHH72525.1"/>
    </source>
</evidence>
<dbReference type="FunFam" id="1.20.1250.20:FF:000018">
    <property type="entry name" value="MFS transporter permease"/>
    <property type="match status" value="1"/>
</dbReference>
<feature type="domain" description="Major facilitator superfamily (MFS) profile" evidence="8">
    <location>
        <begin position="37"/>
        <end position="450"/>
    </location>
</feature>
<dbReference type="PANTHER" id="PTHR43791:SF36">
    <property type="entry name" value="TRANSPORTER, PUTATIVE (AFU_ORTHOLOGUE AFUA_6G08340)-RELATED"/>
    <property type="match status" value="1"/>
</dbReference>
<feature type="transmembrane region" description="Helical" evidence="7">
    <location>
        <begin position="265"/>
        <end position="286"/>
    </location>
</feature>
<reference evidence="9" key="1">
    <citation type="journal article" date="2014" name="Int. J. Syst. Evol. Microbiol.">
        <title>Complete genome sequence of Corynebacterium casei LMG S-19264T (=DSM 44701T), isolated from a smear-ripened cheese.</title>
        <authorList>
            <consortium name="US DOE Joint Genome Institute (JGI-PGF)"/>
            <person name="Walter F."/>
            <person name="Albersmeier A."/>
            <person name="Kalinowski J."/>
            <person name="Ruckert C."/>
        </authorList>
    </citation>
    <scope>NUCLEOTIDE SEQUENCE</scope>
    <source>
        <strain evidence="9">JCM 5069</strain>
    </source>
</reference>
<evidence type="ECO:0000256" key="6">
    <source>
        <dbReference type="SAM" id="MobiDB-lite"/>
    </source>
</evidence>
<comment type="subcellular location">
    <subcellularLocation>
        <location evidence="1">Cell membrane</location>
        <topology evidence="1">Multi-pass membrane protein</topology>
    </subcellularLocation>
</comment>
<feature type="transmembrane region" description="Helical" evidence="7">
    <location>
        <begin position="103"/>
        <end position="122"/>
    </location>
</feature>
<dbReference type="InterPro" id="IPR011701">
    <property type="entry name" value="MFS"/>
</dbReference>
<keyword evidence="10" id="KW-1185">Reference proteome</keyword>
<keyword evidence="5 7" id="KW-0472">Membrane</keyword>
<dbReference type="Pfam" id="PF07690">
    <property type="entry name" value="MFS_1"/>
    <property type="match status" value="1"/>
</dbReference>
<comment type="caution">
    <text evidence="9">The sequence shown here is derived from an EMBL/GenBank/DDBJ whole genome shotgun (WGS) entry which is preliminary data.</text>
</comment>
<dbReference type="PROSITE" id="PS50850">
    <property type="entry name" value="MFS"/>
    <property type="match status" value="1"/>
</dbReference>
<gene>
    <name evidence="9" type="ORF">GCM10018793_09710</name>
</gene>
<protein>
    <submittedName>
        <fullName evidence="9">MFS transporter</fullName>
    </submittedName>
</protein>
<proteinExistence type="predicted"/>
<feature type="transmembrane region" description="Helical" evidence="7">
    <location>
        <begin position="162"/>
        <end position="184"/>
    </location>
</feature>
<dbReference type="InterPro" id="IPR020846">
    <property type="entry name" value="MFS_dom"/>
</dbReference>
<feature type="transmembrane region" description="Helical" evidence="7">
    <location>
        <begin position="306"/>
        <end position="326"/>
    </location>
</feature>
<sequence>MALPEEHPASAPPENSGDGRLTEQEKRRTIRKVGWRLMPVLAFAYFVNSIDKTNISLASLTMNRDLGLTEAAFGLASGLFFLGYFVFEVPSNVILYKVGPRRWITRIMVSWGVVSAATALVHGSGSLYAVRVLLGVAEAGFYPGVLLYLMFWFPTRYRGRMLAFFVLGGSLSGVFGNPLTGLILDHTDGLLGLSGWRMMFVLEGLPAIAVGVVALLVLRDRPVDAKWLTERERTWLTGELDAEQSLVHGRNAHAGSFRMITDIRVAMLSFVYFCKAVGQYGLTFFMPQMIVLFEAEAHHTYSATTVSLLTSVPALAAVLVAVPWAMHSDRTGERIWHSALPLFASTAGLCAAAAFDRPVAIMVALCVASMGIGTMSQAFFQIPGQFLTGMAAAGGLALINAVGNLGGFVSPYATGWLKDTTGTFSTACYVMGAVMAVGGFGILAFPRVARRKAHTELLRKAHTHA</sequence>
<feature type="transmembrane region" description="Helical" evidence="7">
    <location>
        <begin position="361"/>
        <end position="380"/>
    </location>
</feature>
<evidence type="ECO:0000259" key="8">
    <source>
        <dbReference type="PROSITE" id="PS50850"/>
    </source>
</evidence>